<organism evidence="2 3">
    <name type="scientific">Maylandia zebra</name>
    <name type="common">zebra mbuna</name>
    <dbReference type="NCBI Taxonomy" id="106582"/>
    <lineage>
        <taxon>Eukaryota</taxon>
        <taxon>Metazoa</taxon>
        <taxon>Chordata</taxon>
        <taxon>Craniata</taxon>
        <taxon>Vertebrata</taxon>
        <taxon>Euteleostomi</taxon>
        <taxon>Actinopterygii</taxon>
        <taxon>Neopterygii</taxon>
        <taxon>Teleostei</taxon>
        <taxon>Neoteleostei</taxon>
        <taxon>Acanthomorphata</taxon>
        <taxon>Ovalentaria</taxon>
        <taxon>Cichlomorphae</taxon>
        <taxon>Cichliformes</taxon>
        <taxon>Cichlidae</taxon>
        <taxon>African cichlids</taxon>
        <taxon>Pseudocrenilabrinae</taxon>
        <taxon>Haplochromini</taxon>
        <taxon>Maylandia</taxon>
        <taxon>Maylandia zebra complex</taxon>
    </lineage>
</organism>
<feature type="region of interest" description="Disordered" evidence="1">
    <location>
        <begin position="50"/>
        <end position="80"/>
    </location>
</feature>
<evidence type="ECO:0000313" key="2">
    <source>
        <dbReference type="Ensembl" id="ENSMZEP00005019514.1"/>
    </source>
</evidence>
<reference evidence="2" key="2">
    <citation type="submission" date="2025-08" db="UniProtKB">
        <authorList>
            <consortium name="Ensembl"/>
        </authorList>
    </citation>
    <scope>IDENTIFICATION</scope>
</reference>
<sequence>MQISVLTKIARQEHIHMKKNYTHTSKALTSFWAKTAGVFQLLEWTSQNPDCNPDDTLLKPEERSKIQPESCQELVDGYQK</sequence>
<dbReference type="Proteomes" id="UP000265160">
    <property type="component" value="LG7"/>
</dbReference>
<reference evidence="2" key="3">
    <citation type="submission" date="2025-09" db="UniProtKB">
        <authorList>
            <consortium name="Ensembl"/>
        </authorList>
    </citation>
    <scope>IDENTIFICATION</scope>
</reference>
<dbReference type="Ensembl" id="ENSMZET00005020142.1">
    <property type="protein sequence ID" value="ENSMZEP00005019514.1"/>
    <property type="gene ID" value="ENSMZEG00005014645.1"/>
</dbReference>
<dbReference type="AlphaFoldDB" id="A0A3P9CBX5"/>
<evidence type="ECO:0000256" key="1">
    <source>
        <dbReference type="SAM" id="MobiDB-lite"/>
    </source>
</evidence>
<proteinExistence type="predicted"/>
<keyword evidence="3" id="KW-1185">Reference proteome</keyword>
<reference evidence="2 3" key="1">
    <citation type="journal article" date="2014" name="Nature">
        <title>The genomic substrate for adaptive radiation in African cichlid fish.</title>
        <authorList>
            <person name="Brawand D."/>
            <person name="Wagner C.E."/>
            <person name="Li Y.I."/>
            <person name="Malinsky M."/>
            <person name="Keller I."/>
            <person name="Fan S."/>
            <person name="Simakov O."/>
            <person name="Ng A.Y."/>
            <person name="Lim Z.W."/>
            <person name="Bezault E."/>
            <person name="Turner-Maier J."/>
            <person name="Johnson J."/>
            <person name="Alcazar R."/>
            <person name="Noh H.J."/>
            <person name="Russell P."/>
            <person name="Aken B."/>
            <person name="Alfoldi J."/>
            <person name="Amemiya C."/>
            <person name="Azzouzi N."/>
            <person name="Baroiller J.F."/>
            <person name="Barloy-Hubler F."/>
            <person name="Berlin A."/>
            <person name="Bloomquist R."/>
            <person name="Carleton K.L."/>
            <person name="Conte M.A."/>
            <person name="D'Cotta H."/>
            <person name="Eshel O."/>
            <person name="Gaffney L."/>
            <person name="Galibert F."/>
            <person name="Gante H.F."/>
            <person name="Gnerre S."/>
            <person name="Greuter L."/>
            <person name="Guyon R."/>
            <person name="Haddad N.S."/>
            <person name="Haerty W."/>
            <person name="Harris R.M."/>
            <person name="Hofmann H.A."/>
            <person name="Hourlier T."/>
            <person name="Hulata G."/>
            <person name="Jaffe D.B."/>
            <person name="Lara M."/>
            <person name="Lee A.P."/>
            <person name="MacCallum I."/>
            <person name="Mwaiko S."/>
            <person name="Nikaido M."/>
            <person name="Nishihara H."/>
            <person name="Ozouf-Costaz C."/>
            <person name="Penman D.J."/>
            <person name="Przybylski D."/>
            <person name="Rakotomanga M."/>
            <person name="Renn S.C.P."/>
            <person name="Ribeiro F.J."/>
            <person name="Ron M."/>
            <person name="Salzburger W."/>
            <person name="Sanchez-Pulido L."/>
            <person name="Santos M.E."/>
            <person name="Searle S."/>
            <person name="Sharpe T."/>
            <person name="Swofford R."/>
            <person name="Tan F.J."/>
            <person name="Williams L."/>
            <person name="Young S."/>
            <person name="Yin S."/>
            <person name="Okada N."/>
            <person name="Kocher T.D."/>
            <person name="Miska E.A."/>
            <person name="Lander E.S."/>
            <person name="Venkatesh B."/>
            <person name="Fernald R.D."/>
            <person name="Meyer A."/>
            <person name="Ponting C.P."/>
            <person name="Streelman J.T."/>
            <person name="Lindblad-Toh K."/>
            <person name="Seehausen O."/>
            <person name="Di Palma F."/>
        </authorList>
    </citation>
    <scope>NUCLEOTIDE SEQUENCE</scope>
</reference>
<accession>A0A3P9CBX5</accession>
<evidence type="ECO:0000313" key="3">
    <source>
        <dbReference type="Proteomes" id="UP000265160"/>
    </source>
</evidence>
<protein>
    <submittedName>
        <fullName evidence="2">Uncharacterized protein</fullName>
    </submittedName>
</protein>
<name>A0A3P9CBX5_9CICH</name>
<feature type="compositionally biased region" description="Basic and acidic residues" evidence="1">
    <location>
        <begin position="56"/>
        <end position="66"/>
    </location>
</feature>